<dbReference type="Proteomes" id="UP000064007">
    <property type="component" value="Chromosome 1"/>
</dbReference>
<dbReference type="EMBL" id="LN827929">
    <property type="protein sequence ID" value="CEZ20087.1"/>
    <property type="molecule type" value="Genomic_DNA"/>
</dbReference>
<dbReference type="EC" id="1.1.2.7" evidence="4"/>
<name>A0A0D6EWS8_9PROT</name>
<feature type="domain" description="Solute-binding protein family 3/N-terminal" evidence="3">
    <location>
        <begin position="43"/>
        <end position="274"/>
    </location>
</feature>
<evidence type="ECO:0000313" key="5">
    <source>
        <dbReference type="Proteomes" id="UP000064007"/>
    </source>
</evidence>
<accession>A0A0D6EWS8</accession>
<evidence type="ECO:0000259" key="3">
    <source>
        <dbReference type="SMART" id="SM00062"/>
    </source>
</evidence>
<reference evidence="5" key="1">
    <citation type="submission" date="2014-12" db="EMBL/GenBank/DDBJ databases">
        <authorList>
            <person name="Salcher M.M."/>
        </authorList>
    </citation>
    <scope>NUCLEOTIDE SEQUENCE [LARGE SCALE GENOMIC DNA]</scope>
    <source>
        <strain evidence="5">MMS-10A-171</strain>
    </source>
</reference>
<dbReference type="STRING" id="1581557.BN1208_1207"/>
<dbReference type="Gene3D" id="3.40.190.10">
    <property type="entry name" value="Periplasmic binding protein-like II"/>
    <property type="match status" value="2"/>
</dbReference>
<sequence length="290" mass="32847">MFKKIMMFLYVMNIAFMGNAFAAGQEREDGLPGMPYRTPVDKEFRVCADPENLPYSNQKGEGFENKIAEVLAKDLGKELGYEFWLDRQGYLRNTINAQRCDVIIGMGSDVDSLRTSKPYYRSGYVFVYRKSSNYNIKDWDSEDLRKGIIGIVGESPPTIALRDHDLMGNARPYRLQRDLNLPPGHMIDDLVAGKIDVAIIWGPIGGYYAKAAKEPLVIVPLPEFKSERNSFDTQKGKSEFNVSLAVRKKDKDRMEMIQGALDRNQSKIMKILDDYGIPHVPVVMGDKTGK</sequence>
<dbReference type="NCBIfam" id="TIGR03871">
    <property type="entry name" value="ABC_peri_MoxJ_2"/>
    <property type="match status" value="1"/>
</dbReference>
<feature type="signal peptide" evidence="2">
    <location>
        <begin position="1"/>
        <end position="22"/>
    </location>
</feature>
<dbReference type="HOGENOM" id="CLU_056715_0_0_4"/>
<evidence type="ECO:0000256" key="1">
    <source>
        <dbReference type="ARBA" id="ARBA00022729"/>
    </source>
</evidence>
<dbReference type="InterPro" id="IPR001638">
    <property type="entry name" value="Solute-binding_3/MltF_N"/>
</dbReference>
<protein>
    <submittedName>
        <fullName evidence="4">Extracellular solute-binding protein family 3</fullName>
        <ecNumber evidence="4">1.1.2.7</ecNumber>
    </submittedName>
</protein>
<feature type="chain" id="PRO_5002303484" evidence="2">
    <location>
        <begin position="23"/>
        <end position="290"/>
    </location>
</feature>
<evidence type="ECO:0000313" key="4">
    <source>
        <dbReference type="EMBL" id="CEZ20087.1"/>
    </source>
</evidence>
<dbReference type="KEGG" id="mbat:BN1208_1207"/>
<dbReference type="RefSeq" id="WP_046488821.1">
    <property type="nucleotide sequence ID" value="NZ_LN827929.1"/>
</dbReference>
<dbReference type="PANTHER" id="PTHR35936">
    <property type="entry name" value="MEMBRANE-BOUND LYTIC MUREIN TRANSGLYCOSYLASE F"/>
    <property type="match status" value="1"/>
</dbReference>
<gene>
    <name evidence="4" type="primary">xoxJ</name>
    <name evidence="4" type="ORF">BN1208_1207</name>
</gene>
<dbReference type="SUPFAM" id="SSF53850">
    <property type="entry name" value="Periplasmic binding protein-like II"/>
    <property type="match status" value="1"/>
</dbReference>
<dbReference type="PANTHER" id="PTHR35936:SF17">
    <property type="entry name" value="ARGININE-BINDING EXTRACELLULAR PROTEIN ARTP"/>
    <property type="match status" value="1"/>
</dbReference>
<dbReference type="GO" id="GO:0052933">
    <property type="term" value="F:alcohol dehydrogenase (cytochrome c(L)) activity"/>
    <property type="evidence" value="ECO:0007669"/>
    <property type="project" value="UniProtKB-EC"/>
</dbReference>
<keyword evidence="5" id="KW-1185">Reference proteome</keyword>
<organism evidence="4 5">
    <name type="scientific">Candidatus Methylopumilus planktonicus</name>
    <dbReference type="NCBI Taxonomy" id="1581557"/>
    <lineage>
        <taxon>Bacteria</taxon>
        <taxon>Pseudomonadati</taxon>
        <taxon>Pseudomonadota</taxon>
        <taxon>Betaproteobacteria</taxon>
        <taxon>Nitrosomonadales</taxon>
        <taxon>Methylophilaceae</taxon>
        <taxon>Candidatus Methylopumilus</taxon>
    </lineage>
</organism>
<proteinExistence type="predicted"/>
<dbReference type="InterPro" id="IPR022448">
    <property type="entry name" value="Quinoprotein_dehydrogenase"/>
</dbReference>
<keyword evidence="1 2" id="KW-0732">Signal</keyword>
<keyword evidence="4" id="KW-0560">Oxidoreductase</keyword>
<dbReference type="Pfam" id="PF00497">
    <property type="entry name" value="SBP_bac_3"/>
    <property type="match status" value="1"/>
</dbReference>
<dbReference type="AlphaFoldDB" id="A0A0D6EWS8"/>
<dbReference type="SMART" id="SM00062">
    <property type="entry name" value="PBPb"/>
    <property type="match status" value="1"/>
</dbReference>
<evidence type="ECO:0000256" key="2">
    <source>
        <dbReference type="SAM" id="SignalP"/>
    </source>
</evidence>